<proteinExistence type="predicted"/>
<protein>
    <submittedName>
        <fullName evidence="2">Uncharacterized protein</fullName>
    </submittedName>
</protein>
<dbReference type="EMBL" id="JARJCM010000252">
    <property type="protein sequence ID" value="KAJ7020746.1"/>
    <property type="molecule type" value="Genomic_DNA"/>
</dbReference>
<keyword evidence="3" id="KW-1185">Reference proteome</keyword>
<feature type="compositionally biased region" description="Acidic residues" evidence="1">
    <location>
        <begin position="344"/>
        <end position="353"/>
    </location>
</feature>
<sequence>MSTNDNTNPLYQALSGMMSQFFRDAVACGDLAAVISAATVSSTQAPAPLPTLPVPAPTPYRSTRLALPSAALGHPASLAWGFRLQGIPIIPAVLGPVFAILLRPKYPTLTMIVLTRRALTWDLLYHLDKFAGAAAPEAQQFSPRVTHLVQAHQNAQEVVDYKNFKSAHQRYLADSGLSFDYDLPEHTAVSQILQMMATNMRTGPRRYVFGTIPSGPSTRQQHEALDLQMLAYMNLGKNRGNGNRAAHLKRESLNPALTLQELFEPDHKNQYALPKRCILNTRFVLHSIVRFSGITFVETIPGALPRAHSCLMLRQNQQFNESVEMDFDEREVVSDSSGGVPADSESESEDEDMPQAPSLVAATRPLPRPLPSRNTRAQSSSGSGSAAPPGGSVSAASPISTPALPAAGPVVSSLTSSTSISSRSATLPITPFVDPLTPSLTAVSTITLPWPATSFVPESGPYVDLFSRADIPAAIYQAAGDGALEVEGENMDGLAAAYVDKVRSAAILRDYSQLLSPLRHFNIVNPDGTLHSFGAGIENECIFTALNLFLSDSARWGLVTDEERLSLATSMPLRLASSVAPGRLLEVRVFGALISLGLISGKPPGLMSPGLLQYVLNGKKLEALTSSFVSSWHPTLYRIAREMQAVGATGSLAPFQGEIISTLGVQIATLSLRDERQHDTLVSQFVHTGILGPELHGHPETDSFANGVELPCSTGFSFSQLARSYPGGTEFYLAQAWTSFVPNASALDHFLVVTAPSVARLAPHFGTTANDLEPEVLFTGFLQRSCNPCDPATFLNAQAHIHPDVIYPTLTHPLSAPEQNDTIAVHFVLPDESNYSNTPAHSAAHMRQGTISFRSCLRVVRIPMLKLVEIYQTVGLDTFQDEFTSSDRF</sequence>
<evidence type="ECO:0000313" key="2">
    <source>
        <dbReference type="EMBL" id="KAJ7020746.1"/>
    </source>
</evidence>
<reference evidence="2" key="1">
    <citation type="submission" date="2023-03" db="EMBL/GenBank/DDBJ databases">
        <title>Massive genome expansion in bonnet fungi (Mycena s.s.) driven by repeated elements and novel gene families across ecological guilds.</title>
        <authorList>
            <consortium name="Lawrence Berkeley National Laboratory"/>
            <person name="Harder C.B."/>
            <person name="Miyauchi S."/>
            <person name="Viragh M."/>
            <person name="Kuo A."/>
            <person name="Thoen E."/>
            <person name="Andreopoulos B."/>
            <person name="Lu D."/>
            <person name="Skrede I."/>
            <person name="Drula E."/>
            <person name="Henrissat B."/>
            <person name="Morin E."/>
            <person name="Kohler A."/>
            <person name="Barry K."/>
            <person name="LaButti K."/>
            <person name="Morin E."/>
            <person name="Salamov A."/>
            <person name="Lipzen A."/>
            <person name="Mereny Z."/>
            <person name="Hegedus B."/>
            <person name="Baldrian P."/>
            <person name="Stursova M."/>
            <person name="Weitz H."/>
            <person name="Taylor A."/>
            <person name="Grigoriev I.V."/>
            <person name="Nagy L.G."/>
            <person name="Martin F."/>
            <person name="Kauserud H."/>
        </authorList>
    </citation>
    <scope>NUCLEOTIDE SEQUENCE</scope>
    <source>
        <strain evidence="2">CBHHK200</strain>
    </source>
</reference>
<organism evidence="2 3">
    <name type="scientific">Mycena alexandri</name>
    <dbReference type="NCBI Taxonomy" id="1745969"/>
    <lineage>
        <taxon>Eukaryota</taxon>
        <taxon>Fungi</taxon>
        <taxon>Dikarya</taxon>
        <taxon>Basidiomycota</taxon>
        <taxon>Agaricomycotina</taxon>
        <taxon>Agaricomycetes</taxon>
        <taxon>Agaricomycetidae</taxon>
        <taxon>Agaricales</taxon>
        <taxon>Marasmiineae</taxon>
        <taxon>Mycenaceae</taxon>
        <taxon>Mycena</taxon>
    </lineage>
</organism>
<feature type="region of interest" description="Disordered" evidence="1">
    <location>
        <begin position="329"/>
        <end position="400"/>
    </location>
</feature>
<dbReference type="AlphaFoldDB" id="A0AAD6S3X3"/>
<accession>A0AAD6S3X3</accession>
<feature type="compositionally biased region" description="Low complexity" evidence="1">
    <location>
        <begin position="379"/>
        <end position="400"/>
    </location>
</feature>
<gene>
    <name evidence="2" type="ORF">C8F04DRAFT_1274583</name>
</gene>
<evidence type="ECO:0000313" key="3">
    <source>
        <dbReference type="Proteomes" id="UP001218188"/>
    </source>
</evidence>
<dbReference type="Proteomes" id="UP001218188">
    <property type="component" value="Unassembled WGS sequence"/>
</dbReference>
<name>A0AAD6S3X3_9AGAR</name>
<evidence type="ECO:0000256" key="1">
    <source>
        <dbReference type="SAM" id="MobiDB-lite"/>
    </source>
</evidence>
<comment type="caution">
    <text evidence="2">The sequence shown here is derived from an EMBL/GenBank/DDBJ whole genome shotgun (WGS) entry which is preliminary data.</text>
</comment>